<organism evidence="2">
    <name type="scientific">freshwater metagenome</name>
    <dbReference type="NCBI Taxonomy" id="449393"/>
    <lineage>
        <taxon>unclassified sequences</taxon>
        <taxon>metagenomes</taxon>
        <taxon>ecological metagenomes</taxon>
    </lineage>
</organism>
<reference evidence="2" key="1">
    <citation type="submission" date="2020-05" db="EMBL/GenBank/DDBJ databases">
        <authorList>
            <person name="Chiriac C."/>
            <person name="Salcher M."/>
            <person name="Ghai R."/>
            <person name="Kavagutti S V."/>
        </authorList>
    </citation>
    <scope>NUCLEOTIDE SEQUENCE</scope>
</reference>
<evidence type="ECO:0000313" key="3">
    <source>
        <dbReference type="EMBL" id="CAB4744575.1"/>
    </source>
</evidence>
<proteinExistence type="predicted"/>
<evidence type="ECO:0000313" key="6">
    <source>
        <dbReference type="EMBL" id="CAB4951536.1"/>
    </source>
</evidence>
<dbReference type="EMBL" id="CAFBIY010000319">
    <property type="protein sequence ID" value="CAB4853717.1"/>
    <property type="molecule type" value="Genomic_DNA"/>
</dbReference>
<sequence length="37" mass="4198">MKRAALVRIIRFVAILTRVALYVLFGPEQSKAFFANS</sequence>
<dbReference type="EMBL" id="CAFBMT010000023">
    <property type="protein sequence ID" value="CAB4951536.1"/>
    <property type="molecule type" value="Genomic_DNA"/>
</dbReference>
<dbReference type="AlphaFoldDB" id="A0A6J6AA15"/>
<evidence type="ECO:0000256" key="1">
    <source>
        <dbReference type="SAM" id="Phobius"/>
    </source>
</evidence>
<dbReference type="EMBL" id="CAEZYF010000031">
    <property type="protein sequence ID" value="CAB4744575.1"/>
    <property type="molecule type" value="Genomic_DNA"/>
</dbReference>
<keyword evidence="1" id="KW-0812">Transmembrane</keyword>
<gene>
    <name evidence="3" type="ORF">UFOPK2656_03146</name>
    <name evidence="4" type="ORF">UFOPK3099_01789</name>
    <name evidence="5" type="ORF">UFOPK3267_03255</name>
    <name evidence="6" type="ORF">UFOPK3651_02887</name>
    <name evidence="2" type="ORF">UFOPK4189_03034</name>
</gene>
<protein>
    <submittedName>
        <fullName evidence="2">Unannotated protein</fullName>
    </submittedName>
</protein>
<keyword evidence="1" id="KW-0472">Membrane</keyword>
<evidence type="ECO:0000313" key="4">
    <source>
        <dbReference type="EMBL" id="CAB4827456.1"/>
    </source>
</evidence>
<feature type="transmembrane region" description="Helical" evidence="1">
    <location>
        <begin position="6"/>
        <end position="25"/>
    </location>
</feature>
<evidence type="ECO:0000313" key="5">
    <source>
        <dbReference type="EMBL" id="CAB4853717.1"/>
    </source>
</evidence>
<keyword evidence="1" id="KW-1133">Transmembrane helix</keyword>
<evidence type="ECO:0000313" key="2">
    <source>
        <dbReference type="EMBL" id="CAB4365289.1"/>
    </source>
</evidence>
<accession>A0A6J6AA15</accession>
<dbReference type="EMBL" id="CAFAAV010000145">
    <property type="protein sequence ID" value="CAB4827456.1"/>
    <property type="molecule type" value="Genomic_DNA"/>
</dbReference>
<name>A0A6J6AA15_9ZZZZ</name>
<dbReference type="EMBL" id="CAESGF010000027">
    <property type="protein sequence ID" value="CAB4365289.1"/>
    <property type="molecule type" value="Genomic_DNA"/>
</dbReference>